<dbReference type="EMBL" id="JBHTOP010000022">
    <property type="protein sequence ID" value="MFD1671772.1"/>
    <property type="molecule type" value="Genomic_DNA"/>
</dbReference>
<dbReference type="PROSITE" id="PS50931">
    <property type="entry name" value="HTH_LYSR"/>
    <property type="match status" value="1"/>
</dbReference>
<protein>
    <submittedName>
        <fullName evidence="6">LysR family transcriptional regulator</fullName>
    </submittedName>
</protein>
<dbReference type="InterPro" id="IPR050950">
    <property type="entry name" value="HTH-type_LysR_regulators"/>
</dbReference>
<evidence type="ECO:0000313" key="7">
    <source>
        <dbReference type="Proteomes" id="UP001597267"/>
    </source>
</evidence>
<feature type="domain" description="HTH lysR-type" evidence="5">
    <location>
        <begin position="1"/>
        <end position="58"/>
    </location>
</feature>
<evidence type="ECO:0000256" key="1">
    <source>
        <dbReference type="ARBA" id="ARBA00009437"/>
    </source>
</evidence>
<gene>
    <name evidence="6" type="ORF">ACFQ5M_06690</name>
</gene>
<comment type="caution">
    <text evidence="6">The sequence shown here is derived from an EMBL/GenBank/DDBJ whole genome shotgun (WGS) entry which is preliminary data.</text>
</comment>
<dbReference type="PANTHER" id="PTHR30419">
    <property type="entry name" value="HTH-TYPE TRANSCRIPTIONAL REGULATOR YBHD"/>
    <property type="match status" value="1"/>
</dbReference>
<dbReference type="InterPro" id="IPR036390">
    <property type="entry name" value="WH_DNA-bd_sf"/>
</dbReference>
<dbReference type="InterPro" id="IPR036388">
    <property type="entry name" value="WH-like_DNA-bd_sf"/>
</dbReference>
<keyword evidence="4" id="KW-0804">Transcription</keyword>
<dbReference type="PRINTS" id="PR00039">
    <property type="entry name" value="HTHLYSR"/>
</dbReference>
<dbReference type="PANTHER" id="PTHR30419:SF28">
    <property type="entry name" value="HTH-TYPE TRANSCRIPTIONAL REGULATOR BSDA"/>
    <property type="match status" value="1"/>
</dbReference>
<dbReference type="RefSeq" id="WP_125713822.1">
    <property type="nucleotide sequence ID" value="NZ_JBHTOP010000022.1"/>
</dbReference>
<dbReference type="Proteomes" id="UP001597267">
    <property type="component" value="Unassembled WGS sequence"/>
</dbReference>
<dbReference type="Pfam" id="PF00126">
    <property type="entry name" value="HTH_1"/>
    <property type="match status" value="1"/>
</dbReference>
<proteinExistence type="inferred from homology"/>
<accession>A0ABW4J5W6</accession>
<evidence type="ECO:0000256" key="2">
    <source>
        <dbReference type="ARBA" id="ARBA00023015"/>
    </source>
</evidence>
<sequence length="309" mass="35555">MNMRHLLFFKELARTQHMSKAAENLGISQPTLSYAIDKLEEELGVPLFEKDGRNIRLTNLGKIYLQFITRGLAEIDRGKETLEQSLDSGTGRVKLGFTYTMGQRLIPELITQFKQRQADQKINFEFVQNNTRTLLKQLLNNEHDLVVSSYLSQINDQETTSSLEFIPLVKQEIVLAVPPNHPLADRNTVSIQELAKYPLVYFSKSSGLRPLIDGIFKHAHVKPNIICEIEEDHTIVGFVQYNYGIALIPNLPQLDKKLVHLIHLQGNPTYHQIYLVYQNNRFMVPAVTRFRSFMESYCKENFSDTGKML</sequence>
<keyword evidence="3" id="KW-0238">DNA-binding</keyword>
<organism evidence="6 7">
    <name type="scientific">Agrilactobacillus yilanensis</name>
    <dbReference type="NCBI Taxonomy" id="2485997"/>
    <lineage>
        <taxon>Bacteria</taxon>
        <taxon>Bacillati</taxon>
        <taxon>Bacillota</taxon>
        <taxon>Bacilli</taxon>
        <taxon>Lactobacillales</taxon>
        <taxon>Lactobacillaceae</taxon>
        <taxon>Agrilactobacillus</taxon>
    </lineage>
</organism>
<reference evidence="7" key="1">
    <citation type="journal article" date="2019" name="Int. J. Syst. Evol. Microbiol.">
        <title>The Global Catalogue of Microorganisms (GCM) 10K type strain sequencing project: providing services to taxonomists for standard genome sequencing and annotation.</title>
        <authorList>
            <consortium name="The Broad Institute Genomics Platform"/>
            <consortium name="The Broad Institute Genome Sequencing Center for Infectious Disease"/>
            <person name="Wu L."/>
            <person name="Ma J."/>
        </authorList>
    </citation>
    <scope>NUCLEOTIDE SEQUENCE [LARGE SCALE GENOMIC DNA]</scope>
    <source>
        <strain evidence="7">CCM 8896</strain>
    </source>
</reference>
<dbReference type="InterPro" id="IPR005119">
    <property type="entry name" value="LysR_subst-bd"/>
</dbReference>
<dbReference type="Gene3D" id="3.40.190.290">
    <property type="match status" value="1"/>
</dbReference>
<dbReference type="SUPFAM" id="SSF46785">
    <property type="entry name" value="Winged helix' DNA-binding domain"/>
    <property type="match status" value="1"/>
</dbReference>
<dbReference type="CDD" id="cd08434">
    <property type="entry name" value="PBP2_GltC_like"/>
    <property type="match status" value="1"/>
</dbReference>
<keyword evidence="7" id="KW-1185">Reference proteome</keyword>
<evidence type="ECO:0000259" key="5">
    <source>
        <dbReference type="PROSITE" id="PS50931"/>
    </source>
</evidence>
<dbReference type="InterPro" id="IPR000847">
    <property type="entry name" value="LysR_HTH_N"/>
</dbReference>
<dbReference type="SUPFAM" id="SSF53850">
    <property type="entry name" value="Periplasmic binding protein-like II"/>
    <property type="match status" value="1"/>
</dbReference>
<evidence type="ECO:0000313" key="6">
    <source>
        <dbReference type="EMBL" id="MFD1671772.1"/>
    </source>
</evidence>
<keyword evidence="2" id="KW-0805">Transcription regulation</keyword>
<dbReference type="Pfam" id="PF03466">
    <property type="entry name" value="LysR_substrate"/>
    <property type="match status" value="1"/>
</dbReference>
<evidence type="ECO:0000256" key="3">
    <source>
        <dbReference type="ARBA" id="ARBA00023125"/>
    </source>
</evidence>
<dbReference type="Gene3D" id="1.10.10.10">
    <property type="entry name" value="Winged helix-like DNA-binding domain superfamily/Winged helix DNA-binding domain"/>
    <property type="match status" value="1"/>
</dbReference>
<evidence type="ECO:0000256" key="4">
    <source>
        <dbReference type="ARBA" id="ARBA00023163"/>
    </source>
</evidence>
<comment type="similarity">
    <text evidence="1">Belongs to the LysR transcriptional regulatory family.</text>
</comment>
<name>A0ABW4J5W6_9LACO</name>